<feature type="signal peptide" evidence="6">
    <location>
        <begin position="1"/>
        <end position="20"/>
    </location>
</feature>
<dbReference type="GO" id="GO:0005975">
    <property type="term" value="P:carbohydrate metabolic process"/>
    <property type="evidence" value="ECO:0007669"/>
    <property type="project" value="InterPro"/>
</dbReference>
<dbReference type="SUPFAM" id="SSF49899">
    <property type="entry name" value="Concanavalin A-like lectins/glucanases"/>
    <property type="match status" value="1"/>
</dbReference>
<protein>
    <submittedName>
        <fullName evidence="8">Glycoside hydrolase family 43 protein</fullName>
    </submittedName>
</protein>
<proteinExistence type="inferred from homology"/>
<dbReference type="OrthoDB" id="408373at2759"/>
<feature type="chain" id="PRO_5026213596" evidence="6">
    <location>
        <begin position="21"/>
        <end position="560"/>
    </location>
</feature>
<dbReference type="InterPro" id="IPR041542">
    <property type="entry name" value="GH43_C2"/>
</dbReference>
<evidence type="ECO:0000256" key="4">
    <source>
        <dbReference type="PIRSR" id="PIRSR606710-2"/>
    </source>
</evidence>
<dbReference type="GO" id="GO:0004553">
    <property type="term" value="F:hydrolase activity, hydrolyzing O-glycosyl compounds"/>
    <property type="evidence" value="ECO:0007669"/>
    <property type="project" value="InterPro"/>
</dbReference>
<accession>A0A6G1GTW9</accession>
<evidence type="ECO:0000256" key="1">
    <source>
        <dbReference type="ARBA" id="ARBA00009865"/>
    </source>
</evidence>
<evidence type="ECO:0000259" key="7">
    <source>
        <dbReference type="Pfam" id="PF17851"/>
    </source>
</evidence>
<dbReference type="Proteomes" id="UP000800041">
    <property type="component" value="Unassembled WGS sequence"/>
</dbReference>
<evidence type="ECO:0000256" key="5">
    <source>
        <dbReference type="RuleBase" id="RU361187"/>
    </source>
</evidence>
<organism evidence="8 9">
    <name type="scientific">Aulographum hederae CBS 113979</name>
    <dbReference type="NCBI Taxonomy" id="1176131"/>
    <lineage>
        <taxon>Eukaryota</taxon>
        <taxon>Fungi</taxon>
        <taxon>Dikarya</taxon>
        <taxon>Ascomycota</taxon>
        <taxon>Pezizomycotina</taxon>
        <taxon>Dothideomycetes</taxon>
        <taxon>Pleosporomycetidae</taxon>
        <taxon>Aulographales</taxon>
        <taxon>Aulographaceae</taxon>
    </lineage>
</organism>
<dbReference type="InterPro" id="IPR006710">
    <property type="entry name" value="Glyco_hydro_43"/>
</dbReference>
<evidence type="ECO:0000313" key="8">
    <source>
        <dbReference type="EMBL" id="KAF1984403.1"/>
    </source>
</evidence>
<evidence type="ECO:0000256" key="2">
    <source>
        <dbReference type="ARBA" id="ARBA00022801"/>
    </source>
</evidence>
<keyword evidence="3 5" id="KW-0326">Glycosidase</keyword>
<sequence length="560" mass="61271">MKTFFRVLVALLPLVSTTRALNSTYTNPVLPGWHSDPSCTFVPELDNTFFCVTSTFLAFPGIPVYASKDLLNWRLASSIITRSEQIPLLNTDYSRQSDGVFAATIRYHDGILYVITALVNGGDFTAVKIPFFTTTDPFKSEAWSDVKYIENPSGDIDPDTFWDDDGKVYMATAGVHVVSIDLETGAATEAVRVWNGTGGPFPEGPHVYKRDGYYYLLIGEGGTELNHSVTIARSRDIYGPYESYAANPILTNRGTDQYMQTVGHCDLFQDANGNWWGMALATRSGPDWTIYPMGRESVLFPATWNKGEWPILQPVRGKMEGWQLPPPTRDVRGVGPFVDESNSYEFEPGSTIPEQLVYWRTPVPSSYIVSPPGHPGTLQLSPLKSNLTGPASFRPSDDITFISARQTSTRFNFSIDISFSPTKAGEEAGISIFLTQFQHIDLSIGVFGDAPTPHPPVTANIPKSWMNGTITLQVSTANNVTYEFSAASSRDVGSAKILGTASARIVSGGTGPFTGTLVGAYATTNGGNGTTKAYISRWKYTPVAQQIDFDEYVPARNYSG</sequence>
<dbReference type="InterPro" id="IPR013320">
    <property type="entry name" value="ConA-like_dom_sf"/>
</dbReference>
<keyword evidence="2 5" id="KW-0378">Hydrolase</keyword>
<dbReference type="Pfam" id="PF04616">
    <property type="entry name" value="Glyco_hydro_43"/>
    <property type="match status" value="1"/>
</dbReference>
<evidence type="ECO:0000313" key="9">
    <source>
        <dbReference type="Proteomes" id="UP000800041"/>
    </source>
</evidence>
<keyword evidence="9" id="KW-1185">Reference proteome</keyword>
<keyword evidence="6" id="KW-0732">Signal</keyword>
<dbReference type="Gene3D" id="2.115.10.20">
    <property type="entry name" value="Glycosyl hydrolase domain, family 43"/>
    <property type="match status" value="1"/>
</dbReference>
<evidence type="ECO:0000256" key="3">
    <source>
        <dbReference type="ARBA" id="ARBA00023295"/>
    </source>
</evidence>
<comment type="similarity">
    <text evidence="1 5">Belongs to the glycosyl hydrolase 43 family.</text>
</comment>
<feature type="site" description="Important for catalytic activity, responsible for pKa modulation of the active site Glu and correct orientation of both the proton donor and substrate" evidence="4">
    <location>
        <position position="157"/>
    </location>
</feature>
<gene>
    <name evidence="8" type="ORF">K402DRAFT_413901</name>
</gene>
<dbReference type="Pfam" id="PF17851">
    <property type="entry name" value="GH43_C2"/>
    <property type="match status" value="1"/>
</dbReference>
<dbReference type="CDD" id="cd18833">
    <property type="entry name" value="GH43_PcXyl-like"/>
    <property type="match status" value="1"/>
</dbReference>
<dbReference type="Gene3D" id="2.60.120.200">
    <property type="match status" value="1"/>
</dbReference>
<evidence type="ECO:0000256" key="6">
    <source>
        <dbReference type="SAM" id="SignalP"/>
    </source>
</evidence>
<dbReference type="PANTHER" id="PTHR42812:SF17">
    <property type="entry name" value="BETA-XYLOSIDASE C-TERMINAL CONCANAVALIN A-LIKE DOMAIN-CONTAINING PROTEIN-RELATED"/>
    <property type="match status" value="1"/>
</dbReference>
<dbReference type="AlphaFoldDB" id="A0A6G1GTW9"/>
<dbReference type="InterPro" id="IPR051795">
    <property type="entry name" value="Glycosyl_Hydrlase_43"/>
</dbReference>
<dbReference type="PANTHER" id="PTHR42812">
    <property type="entry name" value="BETA-XYLOSIDASE"/>
    <property type="match status" value="1"/>
</dbReference>
<reference evidence="8" key="1">
    <citation type="journal article" date="2020" name="Stud. Mycol.">
        <title>101 Dothideomycetes genomes: a test case for predicting lifestyles and emergence of pathogens.</title>
        <authorList>
            <person name="Haridas S."/>
            <person name="Albert R."/>
            <person name="Binder M."/>
            <person name="Bloem J."/>
            <person name="Labutti K."/>
            <person name="Salamov A."/>
            <person name="Andreopoulos B."/>
            <person name="Baker S."/>
            <person name="Barry K."/>
            <person name="Bills G."/>
            <person name="Bluhm B."/>
            <person name="Cannon C."/>
            <person name="Castanera R."/>
            <person name="Culley D."/>
            <person name="Daum C."/>
            <person name="Ezra D."/>
            <person name="Gonzalez J."/>
            <person name="Henrissat B."/>
            <person name="Kuo A."/>
            <person name="Liang C."/>
            <person name="Lipzen A."/>
            <person name="Lutzoni F."/>
            <person name="Magnuson J."/>
            <person name="Mondo S."/>
            <person name="Nolan M."/>
            <person name="Ohm R."/>
            <person name="Pangilinan J."/>
            <person name="Park H.-J."/>
            <person name="Ramirez L."/>
            <person name="Alfaro M."/>
            <person name="Sun H."/>
            <person name="Tritt A."/>
            <person name="Yoshinaga Y."/>
            <person name="Zwiers L.-H."/>
            <person name="Turgeon B."/>
            <person name="Goodwin S."/>
            <person name="Spatafora J."/>
            <person name="Crous P."/>
            <person name="Grigoriev I."/>
        </authorList>
    </citation>
    <scope>NUCLEOTIDE SEQUENCE</scope>
    <source>
        <strain evidence="8">CBS 113979</strain>
    </source>
</reference>
<dbReference type="SUPFAM" id="SSF75005">
    <property type="entry name" value="Arabinanase/levansucrase/invertase"/>
    <property type="match status" value="1"/>
</dbReference>
<feature type="domain" description="Beta-xylosidase C-terminal Concanavalin A-like" evidence="7">
    <location>
        <begin position="345"/>
        <end position="540"/>
    </location>
</feature>
<dbReference type="EMBL" id="ML977168">
    <property type="protein sequence ID" value="KAF1984403.1"/>
    <property type="molecule type" value="Genomic_DNA"/>
</dbReference>
<name>A0A6G1GTW9_9PEZI</name>
<dbReference type="InterPro" id="IPR023296">
    <property type="entry name" value="Glyco_hydro_beta-prop_sf"/>
</dbReference>